<protein>
    <submittedName>
        <fullName evidence="1">Uncharacterized protein</fullName>
    </submittedName>
</protein>
<evidence type="ECO:0000313" key="1">
    <source>
        <dbReference type="EnsemblPlants" id="AVESA.00010b.r2.2DG0334280.1.CDS"/>
    </source>
</evidence>
<name>A0ACD5UYY2_AVESA</name>
<keyword evidence="2" id="KW-1185">Reference proteome</keyword>
<dbReference type="Proteomes" id="UP001732700">
    <property type="component" value="Chromosome 2D"/>
</dbReference>
<reference evidence="1" key="2">
    <citation type="submission" date="2025-09" db="UniProtKB">
        <authorList>
            <consortium name="EnsemblPlants"/>
        </authorList>
    </citation>
    <scope>IDENTIFICATION</scope>
</reference>
<accession>A0ACD5UYY2</accession>
<proteinExistence type="predicted"/>
<reference evidence="1" key="1">
    <citation type="submission" date="2021-05" db="EMBL/GenBank/DDBJ databases">
        <authorList>
            <person name="Scholz U."/>
            <person name="Mascher M."/>
            <person name="Fiebig A."/>
        </authorList>
    </citation>
    <scope>NUCLEOTIDE SEQUENCE [LARGE SCALE GENOMIC DNA]</scope>
</reference>
<dbReference type="EnsemblPlants" id="AVESA.00010b.r2.2DG0334280.1">
    <property type="protein sequence ID" value="AVESA.00010b.r2.2DG0334280.1.CDS"/>
    <property type="gene ID" value="AVESA.00010b.r2.2DG0334280"/>
</dbReference>
<evidence type="ECO:0000313" key="2">
    <source>
        <dbReference type="Proteomes" id="UP001732700"/>
    </source>
</evidence>
<organism evidence="1 2">
    <name type="scientific">Avena sativa</name>
    <name type="common">Oat</name>
    <dbReference type="NCBI Taxonomy" id="4498"/>
    <lineage>
        <taxon>Eukaryota</taxon>
        <taxon>Viridiplantae</taxon>
        <taxon>Streptophyta</taxon>
        <taxon>Embryophyta</taxon>
        <taxon>Tracheophyta</taxon>
        <taxon>Spermatophyta</taxon>
        <taxon>Magnoliopsida</taxon>
        <taxon>Liliopsida</taxon>
        <taxon>Poales</taxon>
        <taxon>Poaceae</taxon>
        <taxon>BOP clade</taxon>
        <taxon>Pooideae</taxon>
        <taxon>Poodae</taxon>
        <taxon>Poeae</taxon>
        <taxon>Poeae Chloroplast Group 1 (Aveneae type)</taxon>
        <taxon>Aveninae</taxon>
        <taxon>Avena</taxon>
    </lineage>
</organism>
<sequence length="404" mass="44544">MLGRCGGVGVGLARRLLLPPCPIRGRKAALRFGPGLPLLPAALIHCGGAGLPLPRAGSASSSITTAATAGIKHSQSLAGFFYTSQSEERYPRSALHFVNVSRSTCPFIYPSFPFLPDRRRLDLLDCCNGLVLFRWYDVSTTGDDEFRYVVCNPLTEEWVALPDHDHAAGKVGTARLGFDPAAPPHFHVFVMLLDTHGFISGVDVYSSETGGWIHREKGWDVVDVRLANPTLATVFVDGFLYLRTLCGEERHACIAAVDTEGETWSNFDTPCGQWGGDVFLGLIQQSQGRLNYACINNGVSDEEETQLGVYALEDHANKEWILKHRVEIFGMDGFRGAFEGGFDWIGIHPQGNLMFFVAGSDMNTMLTCYDMDRRKATMVRELGDGQPPYLPYVPLYSELESIHM</sequence>